<dbReference type="OrthoDB" id="5804279at2759"/>
<evidence type="ECO:0000256" key="1">
    <source>
        <dbReference type="SAM" id="MobiDB-lite"/>
    </source>
</evidence>
<keyword evidence="3" id="KW-1185">Reference proteome</keyword>
<sequence length="96" mass="10513">MSSCVCPLPCSCSRANVIADSLGVSPMYHQKDAARWNSAASIYQAMTDAAYLSRHHHHHGHRKSRSALHSPEREHGNSHSALSKTAKVGGSMYDIR</sequence>
<dbReference type="EMBL" id="JARK01001356">
    <property type="protein sequence ID" value="EYC20879.1"/>
    <property type="molecule type" value="Genomic_DNA"/>
</dbReference>
<proteinExistence type="predicted"/>
<dbReference type="STRING" id="53326.A0A016UZM3"/>
<accession>A0A016UZM3</accession>
<reference evidence="3" key="1">
    <citation type="journal article" date="2015" name="Nat. Genet.">
        <title>The genome and transcriptome of the zoonotic hookworm Ancylostoma ceylanicum identify infection-specific gene families.</title>
        <authorList>
            <person name="Schwarz E.M."/>
            <person name="Hu Y."/>
            <person name="Antoshechkin I."/>
            <person name="Miller M.M."/>
            <person name="Sternberg P.W."/>
            <person name="Aroian R.V."/>
        </authorList>
    </citation>
    <scope>NUCLEOTIDE SEQUENCE</scope>
    <source>
        <strain evidence="3">HY135</strain>
    </source>
</reference>
<organism evidence="2 3">
    <name type="scientific">Ancylostoma ceylanicum</name>
    <dbReference type="NCBI Taxonomy" id="53326"/>
    <lineage>
        <taxon>Eukaryota</taxon>
        <taxon>Metazoa</taxon>
        <taxon>Ecdysozoa</taxon>
        <taxon>Nematoda</taxon>
        <taxon>Chromadorea</taxon>
        <taxon>Rhabditida</taxon>
        <taxon>Rhabditina</taxon>
        <taxon>Rhabditomorpha</taxon>
        <taxon>Strongyloidea</taxon>
        <taxon>Ancylostomatidae</taxon>
        <taxon>Ancylostomatinae</taxon>
        <taxon>Ancylostoma</taxon>
    </lineage>
</organism>
<dbReference type="Proteomes" id="UP000024635">
    <property type="component" value="Unassembled WGS sequence"/>
</dbReference>
<dbReference type="AlphaFoldDB" id="A0A016UZM3"/>
<evidence type="ECO:0000313" key="3">
    <source>
        <dbReference type="Proteomes" id="UP000024635"/>
    </source>
</evidence>
<name>A0A016UZM3_9BILA</name>
<protein>
    <submittedName>
        <fullName evidence="2">Uncharacterized protein</fullName>
    </submittedName>
</protein>
<evidence type="ECO:0000313" key="2">
    <source>
        <dbReference type="EMBL" id="EYC20879.1"/>
    </source>
</evidence>
<feature type="compositionally biased region" description="Basic residues" evidence="1">
    <location>
        <begin position="53"/>
        <end position="66"/>
    </location>
</feature>
<feature type="region of interest" description="Disordered" evidence="1">
    <location>
        <begin position="53"/>
        <end position="96"/>
    </location>
</feature>
<gene>
    <name evidence="2" type="primary">Acey_s0020.g117</name>
    <name evidence="2" type="ORF">Y032_0020g117</name>
</gene>
<comment type="caution">
    <text evidence="2">The sequence shown here is derived from an EMBL/GenBank/DDBJ whole genome shotgun (WGS) entry which is preliminary data.</text>
</comment>